<keyword evidence="2" id="KW-1185">Reference proteome</keyword>
<accession>A0A238FHC1</accession>
<name>A0A238FHC1_9BASI</name>
<evidence type="ECO:0000313" key="2">
    <source>
        <dbReference type="Proteomes" id="UP000198372"/>
    </source>
</evidence>
<reference evidence="2" key="1">
    <citation type="submission" date="2016-09" db="EMBL/GenBank/DDBJ databases">
        <authorList>
            <person name="Jeantristanb JTB J.-T."/>
            <person name="Ricardo R."/>
        </authorList>
    </citation>
    <scope>NUCLEOTIDE SEQUENCE [LARGE SCALE GENOMIC DNA]</scope>
</reference>
<sequence>MSTLVVDVAAATTRPLTTRWWSAYVTATGTGSAPSAVEALVAPGATSAFVNAQWLQLWFLFASLAVLGEFIVPPCVAHHFGQVSGVLDRLRSQLVLKAGIDTLAPINGITTGALAVSRSLRCGPMRTQIGGEHPYPALLVQASSKAPVYVLHR</sequence>
<protein>
    <submittedName>
        <fullName evidence="1">BQ2448_2991 protein</fullName>
    </submittedName>
</protein>
<proteinExistence type="predicted"/>
<organism evidence="1 2">
    <name type="scientific">Microbotryum intermedium</name>
    <dbReference type="NCBI Taxonomy" id="269621"/>
    <lineage>
        <taxon>Eukaryota</taxon>
        <taxon>Fungi</taxon>
        <taxon>Dikarya</taxon>
        <taxon>Basidiomycota</taxon>
        <taxon>Pucciniomycotina</taxon>
        <taxon>Microbotryomycetes</taxon>
        <taxon>Microbotryales</taxon>
        <taxon>Microbotryaceae</taxon>
        <taxon>Microbotryum</taxon>
    </lineage>
</organism>
<gene>
    <name evidence="1" type="ORF">BQ2448_2991</name>
</gene>
<dbReference type="AlphaFoldDB" id="A0A238FHC1"/>
<evidence type="ECO:0000313" key="1">
    <source>
        <dbReference type="EMBL" id="SCV71403.1"/>
    </source>
</evidence>
<dbReference type="EMBL" id="FMSP01000007">
    <property type="protein sequence ID" value="SCV71403.1"/>
    <property type="molecule type" value="Genomic_DNA"/>
</dbReference>
<dbReference type="Proteomes" id="UP000198372">
    <property type="component" value="Unassembled WGS sequence"/>
</dbReference>
<dbReference type="OrthoDB" id="10578555at2759"/>